<dbReference type="SMART" id="SM00254">
    <property type="entry name" value="ShKT"/>
    <property type="match status" value="1"/>
</dbReference>
<dbReference type="InterPro" id="IPR048407">
    <property type="entry name" value="Dumpy_DPY"/>
</dbReference>
<dbReference type="EMBL" id="LRGB01000568">
    <property type="protein sequence ID" value="KZS17855.1"/>
    <property type="molecule type" value="Genomic_DNA"/>
</dbReference>
<dbReference type="InterPro" id="IPR000742">
    <property type="entry name" value="EGF"/>
</dbReference>
<dbReference type="PROSITE" id="PS50026">
    <property type="entry name" value="EGF_3"/>
    <property type="match status" value="1"/>
</dbReference>
<dbReference type="Gene3D" id="1.10.10.1940">
    <property type="match status" value="1"/>
</dbReference>
<reference evidence="3 4" key="1">
    <citation type="submission" date="2016-03" db="EMBL/GenBank/DDBJ databases">
        <title>EvidentialGene: Evidence-directed Construction of Genes on Genomes.</title>
        <authorList>
            <person name="Gilbert D.G."/>
            <person name="Choi J.-H."/>
            <person name="Mockaitis K."/>
            <person name="Colbourne J."/>
            <person name="Pfrender M."/>
        </authorList>
    </citation>
    <scope>NUCLEOTIDE SEQUENCE [LARGE SCALE GENOMIC DNA]</scope>
    <source>
        <strain evidence="3 4">Xinb3</strain>
        <tissue evidence="3">Complete organism</tissue>
    </source>
</reference>
<organism evidence="3 4">
    <name type="scientific">Daphnia magna</name>
    <dbReference type="NCBI Taxonomy" id="35525"/>
    <lineage>
        <taxon>Eukaryota</taxon>
        <taxon>Metazoa</taxon>
        <taxon>Ecdysozoa</taxon>
        <taxon>Arthropoda</taxon>
        <taxon>Crustacea</taxon>
        <taxon>Branchiopoda</taxon>
        <taxon>Diplostraca</taxon>
        <taxon>Cladocera</taxon>
        <taxon>Anomopoda</taxon>
        <taxon>Daphniidae</taxon>
        <taxon>Daphnia</taxon>
    </lineage>
</organism>
<keyword evidence="4" id="KW-1185">Reference proteome</keyword>
<dbReference type="OrthoDB" id="6343936at2759"/>
<dbReference type="SMART" id="SM00181">
    <property type="entry name" value="EGF"/>
    <property type="match status" value="3"/>
</dbReference>
<dbReference type="Proteomes" id="UP000076858">
    <property type="component" value="Unassembled WGS sequence"/>
</dbReference>
<dbReference type="Pfam" id="PF21164">
    <property type="entry name" value="Dumpy_DPY"/>
    <property type="match status" value="1"/>
</dbReference>
<dbReference type="AlphaFoldDB" id="A0A0P5YVL4"/>
<keyword evidence="2" id="KW-1015">Disulfide bond</keyword>
<dbReference type="Pfam" id="PF01549">
    <property type="entry name" value="ShK"/>
    <property type="match status" value="1"/>
</dbReference>
<evidence type="ECO:0000256" key="2">
    <source>
        <dbReference type="PROSITE-ProRule" id="PRU01005"/>
    </source>
</evidence>
<sequence length="278" mass="30137">MDFGFRVFLCVSSIFSLVNASRLDFDRDLKDYSTNRQSVDDKPNLGPNRIVPIEGLNWQVVRLAELSNGFGCVLNTDCPRNLRCSYNHCVDPCVEYCGINANCTVSNHIPVCSCKESYTGDPYDFCRPIPVKVPPRAPRSPHAKQCDPSPCGPHSTCRSVDIAAVCACQPGYSGIPPECRPECVSSSECAPSEACVNLKCQDPCPGTCGRDAKCQVVNHNPICVCPSGRSGDPLTGCHLISTSCKDDNVYCSSLATAGYCSSSPSYMHNYCKKSCEIC</sequence>
<evidence type="ECO:0000313" key="4">
    <source>
        <dbReference type="Proteomes" id="UP000076858"/>
    </source>
</evidence>
<comment type="caution">
    <text evidence="3">The sequence shown here is derived from an EMBL/GenBank/DDBJ whole genome shotgun (WGS) entry which is preliminary data.</text>
</comment>
<dbReference type="PROSITE" id="PS51670">
    <property type="entry name" value="SHKT"/>
    <property type="match status" value="1"/>
</dbReference>
<dbReference type="STRING" id="35525.A0A0P5YVL4"/>
<dbReference type="PANTHER" id="PTHR22963">
    <property type="entry name" value="ENDOGLIN-RELATED"/>
    <property type="match status" value="1"/>
</dbReference>
<name>A0A0P5YVL4_9CRUS</name>
<accession>A0A0P5YVL4</accession>
<dbReference type="PANTHER" id="PTHR22963:SF39">
    <property type="entry name" value="DUMPY"/>
    <property type="match status" value="1"/>
</dbReference>
<gene>
    <name evidence="3" type="ORF">APZ42_015818</name>
</gene>
<feature type="disulfide bond" evidence="2">
    <location>
        <begin position="244"/>
        <end position="278"/>
    </location>
</feature>
<evidence type="ECO:0000256" key="1">
    <source>
        <dbReference type="PROSITE-ProRule" id="PRU00076"/>
    </source>
</evidence>
<dbReference type="InterPro" id="IPR003582">
    <property type="entry name" value="ShKT_dom"/>
</dbReference>
<dbReference type="PROSITE" id="PS01186">
    <property type="entry name" value="EGF_2"/>
    <property type="match status" value="1"/>
</dbReference>
<proteinExistence type="predicted"/>
<evidence type="ECO:0000313" key="3">
    <source>
        <dbReference type="EMBL" id="KZS17855.1"/>
    </source>
</evidence>
<dbReference type="SUPFAM" id="SSF90148">
    <property type="entry name" value="DPY module"/>
    <property type="match status" value="1"/>
</dbReference>
<keyword evidence="1" id="KW-0245">EGF-like domain</keyword>
<protein>
    <submittedName>
        <fullName evidence="3">Putative Fibulin 1 and</fullName>
    </submittedName>
</protein>
<comment type="caution">
    <text evidence="1">Lacks conserved residue(s) required for the propagation of feature annotation.</text>
</comment>